<name>E7C5S4_9GAMM</name>
<organism evidence="1">
    <name type="scientific">uncultured Oceanospirillales bacterium HF0500_29K23</name>
    <dbReference type="NCBI Taxonomy" id="723622"/>
    <lineage>
        <taxon>Bacteria</taxon>
        <taxon>Pseudomonadati</taxon>
        <taxon>Pseudomonadota</taxon>
        <taxon>Gammaproteobacteria</taxon>
        <taxon>Oceanospirillales</taxon>
        <taxon>environmental samples</taxon>
    </lineage>
</organism>
<dbReference type="EMBL" id="GU567997">
    <property type="protein sequence ID" value="ADI22798.1"/>
    <property type="molecule type" value="Genomic_DNA"/>
</dbReference>
<reference evidence="1" key="1">
    <citation type="submission" date="2010-01" db="EMBL/GenBank/DDBJ databases">
        <title>Genome fragments of uncultured bacteria from the North Pacific subtropical Gyre.</title>
        <authorList>
            <person name="Pham V.D."/>
            <person name="Delong E.F."/>
        </authorList>
    </citation>
    <scope>NUCLEOTIDE SEQUENCE</scope>
</reference>
<accession>E7C5S4</accession>
<dbReference type="Pfam" id="PF13637">
    <property type="entry name" value="Ank_4"/>
    <property type="match status" value="1"/>
</dbReference>
<dbReference type="AlphaFoldDB" id="E7C5S4"/>
<proteinExistence type="predicted"/>
<sequence length="122" mass="13330">MKHILITTIATVVLVGCGPPPPDISIHDAAGEGNIEAVKQHIAAGTDVNAKTGGETPLLWATLSGHREIDERLEEYALVQLDVLRSFLSNMKNWSETVVNRIYPGSRISVKMIDPPGRRPYC</sequence>
<dbReference type="InterPro" id="IPR036770">
    <property type="entry name" value="Ankyrin_rpt-contain_sf"/>
</dbReference>
<dbReference type="InterPro" id="IPR002110">
    <property type="entry name" value="Ankyrin_rpt"/>
</dbReference>
<dbReference type="PROSITE" id="PS51257">
    <property type="entry name" value="PROKAR_LIPOPROTEIN"/>
    <property type="match status" value="1"/>
</dbReference>
<evidence type="ECO:0008006" key="2">
    <source>
        <dbReference type="Google" id="ProtNLM"/>
    </source>
</evidence>
<dbReference type="SUPFAM" id="SSF48403">
    <property type="entry name" value="Ankyrin repeat"/>
    <property type="match status" value="1"/>
</dbReference>
<protein>
    <recommendedName>
        <fullName evidence="2">FOG: Ankyrin repeat</fullName>
    </recommendedName>
</protein>
<evidence type="ECO:0000313" key="1">
    <source>
        <dbReference type="EMBL" id="ADI22798.1"/>
    </source>
</evidence>
<dbReference type="Gene3D" id="1.25.40.20">
    <property type="entry name" value="Ankyrin repeat-containing domain"/>
    <property type="match status" value="1"/>
</dbReference>